<dbReference type="Proteomes" id="UP001327560">
    <property type="component" value="Chromosome 3"/>
</dbReference>
<feature type="region of interest" description="Disordered" evidence="1">
    <location>
        <begin position="1"/>
        <end position="55"/>
    </location>
</feature>
<sequence length="108" mass="11635">MAVSGDAEEEADDEDAVIDGVGGEEGSGVKADTHGWWRGAPTDHGRSHSVLPRQLMARPWSRKSGGLDGGSPAWGRGSSSLIWPLFDVAVAESGKECFRQWYNGYQPF</sequence>
<feature type="compositionally biased region" description="Acidic residues" evidence="1">
    <location>
        <begin position="1"/>
        <end position="17"/>
    </location>
</feature>
<evidence type="ECO:0000256" key="1">
    <source>
        <dbReference type="SAM" id="MobiDB-lite"/>
    </source>
</evidence>
<keyword evidence="2" id="KW-0418">Kinase</keyword>
<reference evidence="2 3" key="1">
    <citation type="submission" date="2023-10" db="EMBL/GenBank/DDBJ databases">
        <title>Chromosome-scale genome assembly provides insights into flower coloration mechanisms of Canna indica.</title>
        <authorList>
            <person name="Li C."/>
        </authorList>
    </citation>
    <scope>NUCLEOTIDE SEQUENCE [LARGE SCALE GENOMIC DNA]</scope>
    <source>
        <tissue evidence="2">Flower</tissue>
    </source>
</reference>
<organism evidence="2 3">
    <name type="scientific">Canna indica</name>
    <name type="common">Indian-shot</name>
    <dbReference type="NCBI Taxonomy" id="4628"/>
    <lineage>
        <taxon>Eukaryota</taxon>
        <taxon>Viridiplantae</taxon>
        <taxon>Streptophyta</taxon>
        <taxon>Embryophyta</taxon>
        <taxon>Tracheophyta</taxon>
        <taxon>Spermatophyta</taxon>
        <taxon>Magnoliopsida</taxon>
        <taxon>Liliopsida</taxon>
        <taxon>Zingiberales</taxon>
        <taxon>Cannaceae</taxon>
        <taxon>Canna</taxon>
    </lineage>
</organism>
<dbReference type="EMBL" id="CP136892">
    <property type="protein sequence ID" value="WOL00591.1"/>
    <property type="molecule type" value="Genomic_DNA"/>
</dbReference>
<gene>
    <name evidence="2" type="ORF">Cni_G09304</name>
</gene>
<dbReference type="GO" id="GO:0016301">
    <property type="term" value="F:kinase activity"/>
    <property type="evidence" value="ECO:0007669"/>
    <property type="project" value="UniProtKB-KW"/>
</dbReference>
<dbReference type="AlphaFoldDB" id="A0AAQ3Q6D3"/>
<accession>A0AAQ3Q6D3</accession>
<evidence type="ECO:0000313" key="3">
    <source>
        <dbReference type="Proteomes" id="UP001327560"/>
    </source>
</evidence>
<keyword evidence="2" id="KW-0808">Transferase</keyword>
<evidence type="ECO:0000313" key="2">
    <source>
        <dbReference type="EMBL" id="WOL00591.1"/>
    </source>
</evidence>
<protein>
    <submittedName>
        <fullName evidence="2">Serine/threonine-protein kinase STY46</fullName>
    </submittedName>
</protein>
<proteinExistence type="predicted"/>
<name>A0AAQ3Q6D3_9LILI</name>
<feature type="compositionally biased region" description="Basic and acidic residues" evidence="1">
    <location>
        <begin position="31"/>
        <end position="46"/>
    </location>
</feature>
<keyword evidence="3" id="KW-1185">Reference proteome</keyword>